<dbReference type="Pfam" id="PF14223">
    <property type="entry name" value="Retrotran_gag_2"/>
    <property type="match status" value="1"/>
</dbReference>
<comment type="caution">
    <text evidence="2">The sequence shown here is derived from an EMBL/GenBank/DDBJ whole genome shotgun (WGS) entry which is preliminary data.</text>
</comment>
<dbReference type="AlphaFoldDB" id="A0AAD6VTF3"/>
<reference evidence="2" key="1">
    <citation type="submission" date="2023-03" db="EMBL/GenBank/DDBJ databases">
        <title>Massive genome expansion in bonnet fungi (Mycena s.s.) driven by repeated elements and novel gene families across ecological guilds.</title>
        <authorList>
            <consortium name="Lawrence Berkeley National Laboratory"/>
            <person name="Harder C.B."/>
            <person name="Miyauchi S."/>
            <person name="Viragh M."/>
            <person name="Kuo A."/>
            <person name="Thoen E."/>
            <person name="Andreopoulos B."/>
            <person name="Lu D."/>
            <person name="Skrede I."/>
            <person name="Drula E."/>
            <person name="Henrissat B."/>
            <person name="Morin E."/>
            <person name="Kohler A."/>
            <person name="Barry K."/>
            <person name="LaButti K."/>
            <person name="Morin E."/>
            <person name="Salamov A."/>
            <person name="Lipzen A."/>
            <person name="Mereny Z."/>
            <person name="Hegedus B."/>
            <person name="Baldrian P."/>
            <person name="Stursova M."/>
            <person name="Weitz H."/>
            <person name="Taylor A."/>
            <person name="Grigoriev I.V."/>
            <person name="Nagy L.G."/>
            <person name="Martin F."/>
            <person name="Kauserud H."/>
        </authorList>
    </citation>
    <scope>NUCLEOTIDE SEQUENCE</scope>
    <source>
        <strain evidence="2">9144</strain>
    </source>
</reference>
<proteinExistence type="predicted"/>
<accession>A0AAD6VTF3</accession>
<name>A0AAD6VTF3_9AGAR</name>
<keyword evidence="3" id="KW-1185">Reference proteome</keyword>
<dbReference type="Proteomes" id="UP001219525">
    <property type="component" value="Unassembled WGS sequence"/>
</dbReference>
<dbReference type="EMBL" id="JARJCW010000008">
    <property type="protein sequence ID" value="KAJ7221406.1"/>
    <property type="molecule type" value="Genomic_DNA"/>
</dbReference>
<feature type="compositionally biased region" description="Polar residues" evidence="1">
    <location>
        <begin position="233"/>
        <end position="244"/>
    </location>
</feature>
<evidence type="ECO:0000313" key="2">
    <source>
        <dbReference type="EMBL" id="KAJ7221406.1"/>
    </source>
</evidence>
<sequence>MSNQNEKEWGKLKLTPITGSDDGSNNYAEFKQKAKLKLDAAKMWKYVDGPEYKPPNIPALIVSESKTGVTDDGITMQFHTIGNEVEVNVARKAAEEWLDADKKTLAIIAEAVPSRRLYLLRDCSSANDLWTALKNHYEPGSTLMAVSIRTKLMGFKCGTEKHDMVHWRETMVQLYHRLSDADPETAHMADLLRNIWAFARLLVTLMTDAGEWHFCRDDLRNKVRESTAVRKPMSSSSYTHNYAQDTGKVPGV</sequence>
<organism evidence="2 3">
    <name type="scientific">Mycena pura</name>
    <dbReference type="NCBI Taxonomy" id="153505"/>
    <lineage>
        <taxon>Eukaryota</taxon>
        <taxon>Fungi</taxon>
        <taxon>Dikarya</taxon>
        <taxon>Basidiomycota</taxon>
        <taxon>Agaricomycotina</taxon>
        <taxon>Agaricomycetes</taxon>
        <taxon>Agaricomycetidae</taxon>
        <taxon>Agaricales</taxon>
        <taxon>Marasmiineae</taxon>
        <taxon>Mycenaceae</taxon>
        <taxon>Mycena</taxon>
    </lineage>
</organism>
<evidence type="ECO:0000313" key="3">
    <source>
        <dbReference type="Proteomes" id="UP001219525"/>
    </source>
</evidence>
<evidence type="ECO:0000256" key="1">
    <source>
        <dbReference type="SAM" id="MobiDB-lite"/>
    </source>
</evidence>
<gene>
    <name evidence="2" type="ORF">GGX14DRAFT_353595</name>
</gene>
<protein>
    <submittedName>
        <fullName evidence="2">Uncharacterized protein</fullName>
    </submittedName>
</protein>
<feature type="region of interest" description="Disordered" evidence="1">
    <location>
        <begin position="228"/>
        <end position="252"/>
    </location>
</feature>